<evidence type="ECO:0000256" key="7">
    <source>
        <dbReference type="ARBA" id="ARBA00023136"/>
    </source>
</evidence>
<dbReference type="Proteomes" id="UP000239504">
    <property type="component" value="Unassembled WGS sequence"/>
</dbReference>
<feature type="transmembrane region" description="Helical" evidence="8">
    <location>
        <begin position="121"/>
        <end position="142"/>
    </location>
</feature>
<evidence type="ECO:0000256" key="5">
    <source>
        <dbReference type="ARBA" id="ARBA00022692"/>
    </source>
</evidence>
<dbReference type="Gene3D" id="1.20.1720.10">
    <property type="entry name" value="Multidrug resistance protein D"/>
    <property type="match status" value="1"/>
</dbReference>
<dbReference type="Gene3D" id="1.20.1250.20">
    <property type="entry name" value="MFS general substrate transporter like domains"/>
    <property type="match status" value="1"/>
</dbReference>
<dbReference type="NCBIfam" id="TIGR00711">
    <property type="entry name" value="efflux_EmrB"/>
    <property type="match status" value="1"/>
</dbReference>
<gene>
    <name evidence="10" type="ORF">CW354_19045</name>
</gene>
<keyword evidence="7 8" id="KW-0472">Membrane</keyword>
<evidence type="ECO:0000256" key="3">
    <source>
        <dbReference type="ARBA" id="ARBA00022448"/>
    </source>
</evidence>
<comment type="similarity">
    <text evidence="2">Belongs to the major facilitator superfamily. EmrB family.</text>
</comment>
<accession>A0A2S7K1X2</accession>
<dbReference type="Pfam" id="PF07690">
    <property type="entry name" value="MFS_1"/>
    <property type="match status" value="1"/>
</dbReference>
<protein>
    <submittedName>
        <fullName evidence="10">MFS transporter</fullName>
    </submittedName>
</protein>
<feature type="transmembrane region" description="Helical" evidence="8">
    <location>
        <begin position="388"/>
        <end position="406"/>
    </location>
</feature>
<dbReference type="SUPFAM" id="SSF103473">
    <property type="entry name" value="MFS general substrate transporter"/>
    <property type="match status" value="1"/>
</dbReference>
<feature type="transmembrane region" description="Helical" evidence="8">
    <location>
        <begin position="418"/>
        <end position="436"/>
    </location>
</feature>
<evidence type="ECO:0000313" key="11">
    <source>
        <dbReference type="Proteomes" id="UP000239504"/>
    </source>
</evidence>
<dbReference type="GO" id="GO:0022857">
    <property type="term" value="F:transmembrane transporter activity"/>
    <property type="evidence" value="ECO:0007669"/>
    <property type="project" value="InterPro"/>
</dbReference>
<comment type="caution">
    <text evidence="10">The sequence shown here is derived from an EMBL/GenBank/DDBJ whole genome shotgun (WGS) entry which is preliminary data.</text>
</comment>
<keyword evidence="3" id="KW-0813">Transport</keyword>
<feature type="transmembrane region" description="Helical" evidence="8">
    <location>
        <begin position="351"/>
        <end position="368"/>
    </location>
</feature>
<dbReference type="InterPro" id="IPR011701">
    <property type="entry name" value="MFS"/>
</dbReference>
<dbReference type="OrthoDB" id="9812221at2"/>
<dbReference type="GO" id="GO:0005886">
    <property type="term" value="C:plasma membrane"/>
    <property type="evidence" value="ECO:0007669"/>
    <property type="project" value="UniProtKB-SubCell"/>
</dbReference>
<dbReference type="EMBL" id="PJCH01000015">
    <property type="protein sequence ID" value="PQA86428.1"/>
    <property type="molecule type" value="Genomic_DNA"/>
</dbReference>
<feature type="domain" description="Major facilitator superfamily (MFS) profile" evidence="9">
    <location>
        <begin position="30"/>
        <end position="524"/>
    </location>
</feature>
<feature type="transmembrane region" description="Helical" evidence="8">
    <location>
        <begin position="248"/>
        <end position="265"/>
    </location>
</feature>
<feature type="transmembrane region" description="Helical" evidence="8">
    <location>
        <begin position="95"/>
        <end position="115"/>
    </location>
</feature>
<evidence type="ECO:0000256" key="6">
    <source>
        <dbReference type="ARBA" id="ARBA00022989"/>
    </source>
</evidence>
<comment type="subcellular location">
    <subcellularLocation>
        <location evidence="1">Cell membrane</location>
        <topology evidence="1">Multi-pass membrane protein</topology>
    </subcellularLocation>
</comment>
<feature type="transmembrane region" description="Helical" evidence="8">
    <location>
        <begin position="154"/>
        <end position="176"/>
    </location>
</feature>
<keyword evidence="4" id="KW-1003">Cell membrane</keyword>
<evidence type="ECO:0000256" key="1">
    <source>
        <dbReference type="ARBA" id="ARBA00004651"/>
    </source>
</evidence>
<proteinExistence type="inferred from homology"/>
<organism evidence="10 11">
    <name type="scientific">Hyphococcus luteus</name>
    <dbReference type="NCBI Taxonomy" id="2058213"/>
    <lineage>
        <taxon>Bacteria</taxon>
        <taxon>Pseudomonadati</taxon>
        <taxon>Pseudomonadota</taxon>
        <taxon>Alphaproteobacteria</taxon>
        <taxon>Parvularculales</taxon>
        <taxon>Parvularculaceae</taxon>
        <taxon>Hyphococcus</taxon>
    </lineage>
</organism>
<dbReference type="PANTHER" id="PTHR42718">
    <property type="entry name" value="MAJOR FACILITATOR SUPERFAMILY MULTIDRUG TRANSPORTER MFSC"/>
    <property type="match status" value="1"/>
</dbReference>
<dbReference type="RefSeq" id="WP_104831640.1">
    <property type="nucleotide sequence ID" value="NZ_PJCH01000015.1"/>
</dbReference>
<feature type="transmembrane region" description="Helical" evidence="8">
    <location>
        <begin position="286"/>
        <end position="307"/>
    </location>
</feature>
<name>A0A2S7K1X2_9PROT</name>
<evidence type="ECO:0000256" key="2">
    <source>
        <dbReference type="ARBA" id="ARBA00008537"/>
    </source>
</evidence>
<feature type="transmembrane region" description="Helical" evidence="8">
    <location>
        <begin position="182"/>
        <end position="204"/>
    </location>
</feature>
<keyword evidence="5 8" id="KW-0812">Transmembrane</keyword>
<dbReference type="InterPro" id="IPR036259">
    <property type="entry name" value="MFS_trans_sf"/>
</dbReference>
<dbReference type="InterPro" id="IPR020846">
    <property type="entry name" value="MFS_dom"/>
</dbReference>
<evidence type="ECO:0000256" key="4">
    <source>
        <dbReference type="ARBA" id="ARBA00022475"/>
    </source>
</evidence>
<dbReference type="AlphaFoldDB" id="A0A2S7K1X2"/>
<feature type="transmembrane region" description="Helical" evidence="8">
    <location>
        <begin position="28"/>
        <end position="48"/>
    </location>
</feature>
<dbReference type="PROSITE" id="PS50850">
    <property type="entry name" value="MFS"/>
    <property type="match status" value="1"/>
</dbReference>
<dbReference type="CDD" id="cd17503">
    <property type="entry name" value="MFS_LmrB_MDR_like"/>
    <property type="match status" value="1"/>
</dbReference>
<evidence type="ECO:0000259" key="9">
    <source>
        <dbReference type="PROSITE" id="PS50850"/>
    </source>
</evidence>
<evidence type="ECO:0000256" key="8">
    <source>
        <dbReference type="SAM" id="Phobius"/>
    </source>
</evidence>
<dbReference type="InterPro" id="IPR004638">
    <property type="entry name" value="EmrB-like"/>
</dbReference>
<feature type="transmembrane region" description="Helical" evidence="8">
    <location>
        <begin position="216"/>
        <end position="236"/>
    </location>
</feature>
<sequence length="532" mass="56915">MSAVGVMQGSGGGTSSFADPNYVSLGKLAVFAVMAAGMFMAILDIQIVAASLSEIQAGLAASPEEVSWIQTSYLIAEVIMIPISGYLSRALSTRIIFVVSAGGFTLASFGCGLSWNMESLIVMRAIQGFLGGAMIPTVFALSFSSFPRHYAGPLSATIGLIVTLAPTIGPTVGGYISEHLSWHWLFFVNLVPGTIITFVTWLYADFDEPDLSLLKRFDFSAFALMAVSLALIEYILEEAPGEDWFESRTILYLTIIAVIAGLAFFRRSLKSANPIVDLTAYGNTNFSAGSLIAFVMGIALFGLVYLLPLFLARVRGFSALQIGETLFVTGAAMFIAAPIAGMLSRKMDPRLIAGTGLAILTVSTYAMSKVTSEWGFWQLFLPQIGRGFGIMWVMSAVNVIALGTLPQDKLKGASGLYNLMRNLGGALGLAIINTILTDRTVFHFQRLADSLDPSRPIVAERLAGITALMHEQGMADPENSALALMQQLVQREAATLAFADTIRLIMFACALTMLTLLLARAPKQPPPAAGGH</sequence>
<keyword evidence="6 8" id="KW-1133">Transmembrane helix</keyword>
<dbReference type="PANTHER" id="PTHR42718:SF9">
    <property type="entry name" value="MAJOR FACILITATOR SUPERFAMILY MULTIDRUG TRANSPORTER MFSC"/>
    <property type="match status" value="1"/>
</dbReference>
<reference evidence="10 11" key="1">
    <citation type="submission" date="2017-12" db="EMBL/GenBank/DDBJ databases">
        <authorList>
            <person name="Hurst M.R.H."/>
        </authorList>
    </citation>
    <scope>NUCLEOTIDE SEQUENCE [LARGE SCALE GENOMIC DNA]</scope>
    <source>
        <strain evidence="10 11">SY-3-19</strain>
    </source>
</reference>
<feature type="transmembrane region" description="Helical" evidence="8">
    <location>
        <begin position="68"/>
        <end position="88"/>
    </location>
</feature>
<keyword evidence="11" id="KW-1185">Reference proteome</keyword>
<evidence type="ECO:0000313" key="10">
    <source>
        <dbReference type="EMBL" id="PQA86428.1"/>
    </source>
</evidence>
<feature type="transmembrane region" description="Helical" evidence="8">
    <location>
        <begin position="319"/>
        <end position="339"/>
    </location>
</feature>